<evidence type="ECO:0000313" key="1">
    <source>
        <dbReference type="EMBL" id="KAK2190351.1"/>
    </source>
</evidence>
<dbReference type="Proteomes" id="UP001209878">
    <property type="component" value="Unassembled WGS sequence"/>
</dbReference>
<reference evidence="1" key="1">
    <citation type="journal article" date="2023" name="Mol. Biol. Evol.">
        <title>Third-Generation Sequencing Reveals the Adaptive Role of the Epigenome in Three Deep-Sea Polychaetes.</title>
        <authorList>
            <person name="Perez M."/>
            <person name="Aroh O."/>
            <person name="Sun Y."/>
            <person name="Lan Y."/>
            <person name="Juniper S.K."/>
            <person name="Young C.R."/>
            <person name="Angers B."/>
            <person name="Qian P.Y."/>
        </authorList>
    </citation>
    <scope>NUCLEOTIDE SEQUENCE</scope>
    <source>
        <strain evidence="1">R07B-5</strain>
    </source>
</reference>
<name>A0AAD9P8U2_RIDPI</name>
<sequence length="239" mass="27091">MTLAEVLEDIGSPCVGCARMAAVAMTMFALWTTVSTAPCTLNADAALRHMSERTPCQVESTTTLSHFADYAVCMEKFRNDTGDVEFIAALDESQLLTFPYCSTLSPEQCRAVLVLLEQLLESSDNDTGDAAATSDTRRKRALRDGADKRQMAMLLRKYRKWRKKHGYGRVVGRWGRDLRRVSEEAETDSEEAINDGVRQRQRRAIFSADRRVSLRELLRAYKEWRAKHGYGKTVGRWGR</sequence>
<comment type="caution">
    <text evidence="1">The sequence shown here is derived from an EMBL/GenBank/DDBJ whole genome shotgun (WGS) entry which is preliminary data.</text>
</comment>
<gene>
    <name evidence="1" type="ORF">NP493_83g03022</name>
</gene>
<evidence type="ECO:0000313" key="2">
    <source>
        <dbReference type="Proteomes" id="UP001209878"/>
    </source>
</evidence>
<proteinExistence type="predicted"/>
<dbReference type="EMBL" id="JAODUO010000082">
    <property type="protein sequence ID" value="KAK2190351.1"/>
    <property type="molecule type" value="Genomic_DNA"/>
</dbReference>
<protein>
    <submittedName>
        <fullName evidence="1">Uncharacterized protein</fullName>
    </submittedName>
</protein>
<accession>A0AAD9P8U2</accession>
<organism evidence="1 2">
    <name type="scientific">Ridgeia piscesae</name>
    <name type="common">Tubeworm</name>
    <dbReference type="NCBI Taxonomy" id="27915"/>
    <lineage>
        <taxon>Eukaryota</taxon>
        <taxon>Metazoa</taxon>
        <taxon>Spiralia</taxon>
        <taxon>Lophotrochozoa</taxon>
        <taxon>Annelida</taxon>
        <taxon>Polychaeta</taxon>
        <taxon>Sedentaria</taxon>
        <taxon>Canalipalpata</taxon>
        <taxon>Sabellida</taxon>
        <taxon>Siboglinidae</taxon>
        <taxon>Ridgeia</taxon>
    </lineage>
</organism>
<keyword evidence="2" id="KW-1185">Reference proteome</keyword>
<dbReference type="AlphaFoldDB" id="A0AAD9P8U2"/>